<dbReference type="InterPro" id="IPR046341">
    <property type="entry name" value="SET_dom_sf"/>
</dbReference>
<dbReference type="EC" id="2.1.1.85" evidence="4"/>
<evidence type="ECO:0000256" key="5">
    <source>
        <dbReference type="SAM" id="MobiDB-lite"/>
    </source>
</evidence>
<feature type="compositionally biased region" description="Basic residues" evidence="5">
    <location>
        <begin position="349"/>
        <end position="358"/>
    </location>
</feature>
<evidence type="ECO:0000256" key="4">
    <source>
        <dbReference type="PROSITE-ProRule" id="PRU00898"/>
    </source>
</evidence>
<dbReference type="InterPro" id="IPR050600">
    <property type="entry name" value="SETD3_SETD6_MTase"/>
</dbReference>
<evidence type="ECO:0000313" key="6">
    <source>
        <dbReference type="EnsemblMetazoa" id="AATE009832-PA.1"/>
    </source>
</evidence>
<sequence>MSNGTAKPLSKAKAKELNGFVEQLMQLGAKEYVNAADYLGHHRDMYGLLERIRRLEPKLRTSNGLPRTDNVEHFTKWATANGCAINRVRIAEQFGGLGLEATEWIPGGDCCIEVPRSLFFYVQNGPRFKKLLELMPPAMLREHGNIVLALALIMERFRKDSFWKPYFDVLPERYTTPLYFTPEDMMELRNTEAFLPALKLCKSIARQYGFIRKFVQDKVDELRNNFTYNVVLHLDRVWIHHGALLRLLLLLLLLPSPCGSCIGGGRACAATSERSMRRVDDLLPGTAGRSFGGALACLQLGTVDDRKAAFGHVEVFRVVELLAAPLAQPAGDEYGDEDRQRHADDGRAGHYRRPHANRNGRALDRHRGAPVVLEAVPGQLQVEQVMLLRPVLASRVVLLLLLPYTPVADILEGKSSLSFDPPDAKKWASLRWLPAVAEPRWRWTGSGGDARARARPSL</sequence>
<dbReference type="PROSITE" id="PS51565">
    <property type="entry name" value="SAM_MT85_SETD3"/>
    <property type="match status" value="1"/>
</dbReference>
<comment type="catalytic activity">
    <reaction evidence="4">
        <text>L-histidyl-[protein] + S-adenosyl-L-methionine = N(tele)-methyl-L-histidyl-[protein] + S-adenosyl-L-homocysteine + H(+)</text>
        <dbReference type="Rhea" id="RHEA:19369"/>
        <dbReference type="Rhea" id="RHEA-COMP:9745"/>
        <dbReference type="Rhea" id="RHEA-COMP:11600"/>
        <dbReference type="ChEBI" id="CHEBI:15378"/>
        <dbReference type="ChEBI" id="CHEBI:16367"/>
        <dbReference type="ChEBI" id="CHEBI:29979"/>
        <dbReference type="ChEBI" id="CHEBI:57856"/>
        <dbReference type="ChEBI" id="CHEBI:59789"/>
        <dbReference type="EC" id="2.1.1.85"/>
    </reaction>
</comment>
<proteinExistence type="inferred from homology"/>
<keyword evidence="3 4" id="KW-0949">S-adenosyl-L-methionine</keyword>
<organism evidence="6">
    <name type="scientific">Anopheles atroparvus</name>
    <name type="common">European mosquito</name>
    <dbReference type="NCBI Taxonomy" id="41427"/>
    <lineage>
        <taxon>Eukaryota</taxon>
        <taxon>Metazoa</taxon>
        <taxon>Ecdysozoa</taxon>
        <taxon>Arthropoda</taxon>
        <taxon>Hexapoda</taxon>
        <taxon>Insecta</taxon>
        <taxon>Pterygota</taxon>
        <taxon>Neoptera</taxon>
        <taxon>Endopterygota</taxon>
        <taxon>Diptera</taxon>
        <taxon>Nematocera</taxon>
        <taxon>Culicoidea</taxon>
        <taxon>Culicidae</taxon>
        <taxon>Anophelinae</taxon>
        <taxon>Anopheles</taxon>
    </lineage>
</organism>
<protein>
    <recommendedName>
        <fullName evidence="4">protein-histidine N-methyltransferase</fullName>
        <ecNumber evidence="4">2.1.1.85</ecNumber>
    </recommendedName>
</protein>
<dbReference type="InterPro" id="IPR025785">
    <property type="entry name" value="SETD3"/>
</dbReference>
<name>A0A182J1Z1_ANOAO</name>
<dbReference type="GO" id="GO:0016279">
    <property type="term" value="F:protein-lysine N-methyltransferase activity"/>
    <property type="evidence" value="ECO:0007669"/>
    <property type="project" value="TreeGrafter"/>
</dbReference>
<dbReference type="STRING" id="41427.A0A182J1Z1"/>
<dbReference type="PANTHER" id="PTHR13271">
    <property type="entry name" value="UNCHARACTERIZED PUTATIVE METHYLTRANSFERASE"/>
    <property type="match status" value="1"/>
</dbReference>
<feature type="region of interest" description="Disordered" evidence="5">
    <location>
        <begin position="330"/>
        <end position="361"/>
    </location>
</feature>
<keyword evidence="2 4" id="KW-0808">Transferase</keyword>
<dbReference type="GO" id="GO:0018064">
    <property type="term" value="F:protein-L-histidine N-tele-methyltransferase activity"/>
    <property type="evidence" value="ECO:0007669"/>
    <property type="project" value="UniProtKB-EC"/>
</dbReference>
<dbReference type="EnsemblMetazoa" id="AATE009832-RA">
    <property type="protein sequence ID" value="AATE009832-PA.1"/>
    <property type="gene ID" value="AATE009832"/>
</dbReference>
<dbReference type="GO" id="GO:0032259">
    <property type="term" value="P:methylation"/>
    <property type="evidence" value="ECO:0007669"/>
    <property type="project" value="UniProtKB-KW"/>
</dbReference>
<dbReference type="SUPFAM" id="SSF82199">
    <property type="entry name" value="SET domain"/>
    <property type="match status" value="1"/>
</dbReference>
<reference evidence="6" key="1">
    <citation type="submission" date="2022-08" db="UniProtKB">
        <authorList>
            <consortium name="EnsemblMetazoa"/>
        </authorList>
    </citation>
    <scope>IDENTIFICATION</scope>
    <source>
        <strain evidence="6">EBRO</strain>
    </source>
</reference>
<keyword evidence="1 4" id="KW-0489">Methyltransferase</keyword>
<evidence type="ECO:0000256" key="1">
    <source>
        <dbReference type="ARBA" id="ARBA00022603"/>
    </source>
</evidence>
<dbReference type="VEuPathDB" id="VectorBase:AATE009832"/>
<comment type="similarity">
    <text evidence="4">Belongs to the class V-like SAM-binding methyltransferase superfamily. SETD3 actin-histidine methyltransferase family.</text>
</comment>
<accession>A0A182J1Z1</accession>
<evidence type="ECO:0000256" key="2">
    <source>
        <dbReference type="ARBA" id="ARBA00022679"/>
    </source>
</evidence>
<dbReference type="AlphaFoldDB" id="A0A182J1Z1"/>
<evidence type="ECO:0000256" key="3">
    <source>
        <dbReference type="ARBA" id="ARBA00022691"/>
    </source>
</evidence>
<feature type="compositionally biased region" description="Basic and acidic residues" evidence="5">
    <location>
        <begin position="337"/>
        <end position="348"/>
    </location>
</feature>
<dbReference type="PANTHER" id="PTHR13271:SF47">
    <property type="entry name" value="ACTIN-HISTIDINE N-METHYLTRANSFERASE"/>
    <property type="match status" value="1"/>
</dbReference>
<dbReference type="Gene3D" id="3.90.1410.10">
    <property type="entry name" value="set domain protein methyltransferase, domain 1"/>
    <property type="match status" value="1"/>
</dbReference>